<keyword evidence="2" id="KW-1133">Transmembrane helix</keyword>
<evidence type="ECO:0000256" key="2">
    <source>
        <dbReference type="SAM" id="Phobius"/>
    </source>
</evidence>
<dbReference type="RefSeq" id="WP_330157824.1">
    <property type="nucleotide sequence ID" value="NZ_BAAAJA010000005.1"/>
</dbReference>
<feature type="compositionally biased region" description="Basic and acidic residues" evidence="1">
    <location>
        <begin position="147"/>
        <end position="156"/>
    </location>
</feature>
<comment type="caution">
    <text evidence="3">The sequence shown here is derived from an EMBL/GenBank/DDBJ whole genome shotgun (WGS) entry which is preliminary data.</text>
</comment>
<evidence type="ECO:0000256" key="1">
    <source>
        <dbReference type="SAM" id="MobiDB-lite"/>
    </source>
</evidence>
<sequence length="184" mass="19950">MSQSEGAPDQHTLVGRSYTRARRHPWVIGRIQGWTLPLGPFSATQLGVLVLSLWLLIQTAPLWTRLGPFALVPVAVPFAATWAVRHAQIEGRAPLRALGGYLALYTAPRRGTLHGRPVPTPDPVCPSGVITIQPTPEDDADNTAANDADRNGEETLRWAPRPRATTLRDLLTAPAPDPVPKKEG</sequence>
<dbReference type="Pfam" id="PF12648">
    <property type="entry name" value="TcpE"/>
    <property type="match status" value="1"/>
</dbReference>
<keyword evidence="2" id="KW-0812">Transmembrane</keyword>
<feature type="transmembrane region" description="Helical" evidence="2">
    <location>
        <begin position="38"/>
        <end position="57"/>
    </location>
</feature>
<name>A0ABU7KMW8_9ACTN</name>
<accession>A0ABU7KMW8</accession>
<feature type="transmembrane region" description="Helical" evidence="2">
    <location>
        <begin position="63"/>
        <end position="84"/>
    </location>
</feature>
<keyword evidence="2" id="KW-0472">Membrane</keyword>
<protein>
    <submittedName>
        <fullName evidence="3">TcpE family conjugal transfer membrane protein</fullName>
    </submittedName>
</protein>
<feature type="region of interest" description="Disordered" evidence="1">
    <location>
        <begin position="132"/>
        <end position="184"/>
    </location>
</feature>
<dbReference type="InterPro" id="IPR025608">
    <property type="entry name" value="TcpE"/>
</dbReference>
<reference evidence="3 4" key="1">
    <citation type="submission" date="2023-07" db="EMBL/GenBank/DDBJ databases">
        <authorList>
            <person name="Girao M."/>
            <person name="Carvalho M.F."/>
        </authorList>
    </citation>
    <scope>NUCLEOTIDE SEQUENCE [LARGE SCALE GENOMIC DNA]</scope>
    <source>
        <strain evidence="3 4">66/93</strain>
    </source>
</reference>
<dbReference type="Proteomes" id="UP001348641">
    <property type="component" value="Unassembled WGS sequence"/>
</dbReference>
<proteinExistence type="predicted"/>
<organism evidence="3 4">
    <name type="scientific">Nocardiopsis tropica</name>
    <dbReference type="NCBI Taxonomy" id="109330"/>
    <lineage>
        <taxon>Bacteria</taxon>
        <taxon>Bacillati</taxon>
        <taxon>Actinomycetota</taxon>
        <taxon>Actinomycetes</taxon>
        <taxon>Streptosporangiales</taxon>
        <taxon>Nocardiopsidaceae</taxon>
        <taxon>Nocardiopsis</taxon>
    </lineage>
</organism>
<evidence type="ECO:0000313" key="4">
    <source>
        <dbReference type="Proteomes" id="UP001348641"/>
    </source>
</evidence>
<dbReference type="EMBL" id="JAUUCC010000017">
    <property type="protein sequence ID" value="MEE2050627.1"/>
    <property type="molecule type" value="Genomic_DNA"/>
</dbReference>
<evidence type="ECO:0000313" key="3">
    <source>
        <dbReference type="EMBL" id="MEE2050627.1"/>
    </source>
</evidence>
<gene>
    <name evidence="3" type="ORF">Q8A49_08965</name>
</gene>